<protein>
    <submittedName>
        <fullName evidence="2">Uncharacterized protein</fullName>
    </submittedName>
</protein>
<reference evidence="2 3" key="1">
    <citation type="submission" date="2019-05" db="EMBL/GenBank/DDBJ databases">
        <title>Another draft genome of Portunus trituberculatus and its Hox gene families provides insights of decapod evolution.</title>
        <authorList>
            <person name="Jeong J.-H."/>
            <person name="Song I."/>
            <person name="Kim S."/>
            <person name="Choi T."/>
            <person name="Kim D."/>
            <person name="Ryu S."/>
            <person name="Kim W."/>
        </authorList>
    </citation>
    <scope>NUCLEOTIDE SEQUENCE [LARGE SCALE GENOMIC DNA]</scope>
    <source>
        <tissue evidence="2">Muscle</tissue>
    </source>
</reference>
<evidence type="ECO:0000313" key="2">
    <source>
        <dbReference type="EMBL" id="MPC52080.1"/>
    </source>
</evidence>
<feature type="region of interest" description="Disordered" evidence="1">
    <location>
        <begin position="56"/>
        <end position="86"/>
    </location>
</feature>
<evidence type="ECO:0000256" key="1">
    <source>
        <dbReference type="SAM" id="MobiDB-lite"/>
    </source>
</evidence>
<accession>A0A5B7FWG4</accession>
<dbReference type="Proteomes" id="UP000324222">
    <property type="component" value="Unassembled WGS sequence"/>
</dbReference>
<feature type="compositionally biased region" description="Basic and acidic residues" evidence="1">
    <location>
        <begin position="56"/>
        <end position="80"/>
    </location>
</feature>
<organism evidence="2 3">
    <name type="scientific">Portunus trituberculatus</name>
    <name type="common">Swimming crab</name>
    <name type="synonym">Neptunus trituberculatus</name>
    <dbReference type="NCBI Taxonomy" id="210409"/>
    <lineage>
        <taxon>Eukaryota</taxon>
        <taxon>Metazoa</taxon>
        <taxon>Ecdysozoa</taxon>
        <taxon>Arthropoda</taxon>
        <taxon>Crustacea</taxon>
        <taxon>Multicrustacea</taxon>
        <taxon>Malacostraca</taxon>
        <taxon>Eumalacostraca</taxon>
        <taxon>Eucarida</taxon>
        <taxon>Decapoda</taxon>
        <taxon>Pleocyemata</taxon>
        <taxon>Brachyura</taxon>
        <taxon>Eubrachyura</taxon>
        <taxon>Portunoidea</taxon>
        <taxon>Portunidae</taxon>
        <taxon>Portuninae</taxon>
        <taxon>Portunus</taxon>
    </lineage>
</organism>
<dbReference type="EMBL" id="VSRR010010610">
    <property type="protein sequence ID" value="MPC52080.1"/>
    <property type="molecule type" value="Genomic_DNA"/>
</dbReference>
<dbReference type="AlphaFoldDB" id="A0A5B7FWG4"/>
<gene>
    <name evidence="2" type="ORF">E2C01_045940</name>
</gene>
<proteinExistence type="predicted"/>
<sequence length="86" mass="9652">MKSPIHCNQEGRQVESEHLRALRGVASRHTRHNEGLGEQRAGIVCILTHIAKHEANERHGRKEQGTVVMRKGEEPVEGKQKLSKGN</sequence>
<name>A0A5B7FWG4_PORTR</name>
<keyword evidence="3" id="KW-1185">Reference proteome</keyword>
<evidence type="ECO:0000313" key="3">
    <source>
        <dbReference type="Proteomes" id="UP000324222"/>
    </source>
</evidence>
<comment type="caution">
    <text evidence="2">The sequence shown here is derived from an EMBL/GenBank/DDBJ whole genome shotgun (WGS) entry which is preliminary data.</text>
</comment>